<dbReference type="EMBL" id="CM041546">
    <property type="protein sequence ID" value="KAI3360522.1"/>
    <property type="molecule type" value="Genomic_DNA"/>
</dbReference>
<evidence type="ECO:0000313" key="1">
    <source>
        <dbReference type="EMBL" id="KAI3360522.1"/>
    </source>
</evidence>
<keyword evidence="2" id="KW-1185">Reference proteome</keyword>
<organism evidence="1 2">
    <name type="scientific">Scortum barcoo</name>
    <name type="common">barcoo grunter</name>
    <dbReference type="NCBI Taxonomy" id="214431"/>
    <lineage>
        <taxon>Eukaryota</taxon>
        <taxon>Metazoa</taxon>
        <taxon>Chordata</taxon>
        <taxon>Craniata</taxon>
        <taxon>Vertebrata</taxon>
        <taxon>Euteleostomi</taxon>
        <taxon>Actinopterygii</taxon>
        <taxon>Neopterygii</taxon>
        <taxon>Teleostei</taxon>
        <taxon>Neoteleostei</taxon>
        <taxon>Acanthomorphata</taxon>
        <taxon>Eupercaria</taxon>
        <taxon>Centrarchiformes</taxon>
        <taxon>Terapontoidei</taxon>
        <taxon>Terapontidae</taxon>
        <taxon>Scortum</taxon>
    </lineage>
</organism>
<accession>A0ACB8VXT0</accession>
<gene>
    <name evidence="1" type="ORF">L3Q82_002411</name>
</gene>
<name>A0ACB8VXT0_9TELE</name>
<protein>
    <submittedName>
        <fullName evidence="1">Uncharacterized protein</fullName>
    </submittedName>
</protein>
<proteinExistence type="predicted"/>
<comment type="caution">
    <text evidence="1">The sequence shown here is derived from an EMBL/GenBank/DDBJ whole genome shotgun (WGS) entry which is preliminary data.</text>
</comment>
<evidence type="ECO:0000313" key="2">
    <source>
        <dbReference type="Proteomes" id="UP000831701"/>
    </source>
</evidence>
<reference evidence="1" key="1">
    <citation type="submission" date="2022-04" db="EMBL/GenBank/DDBJ databases">
        <title>Jade perch genome.</title>
        <authorList>
            <person name="Chao B."/>
        </authorList>
    </citation>
    <scope>NUCLEOTIDE SEQUENCE</scope>
    <source>
        <strain evidence="1">CB-2022</strain>
    </source>
</reference>
<dbReference type="Proteomes" id="UP000831701">
    <property type="component" value="Chromosome 16"/>
</dbReference>
<sequence length="566" mass="61590">MAGKEQQRPARNGGGDLASTDEEGIMTGGAAADGEETSATYAGRGVTGLPTVPREKMTAGPGMPAPIRSLTEPRGRRGHVEREEPSSSGSRQGEYSSSIPLHVYEWKFPLSLATDMLNMAHAIMPEYAQFVSPEQLHCTAYVSQGPDPECDKEFSAEVKDSLHCSALFWSVSRSVISVTLSSAQQRVFLVENSHPHIALSKSSSEEWKDLGLFTLKCNSISDWEPTGDTKILCSPSTALQKVPSSLWARGNVPVDPNSQFWFAFNFNGRPYIFTRLCQGYCESPTLYNEALRDSLAPFRALSSSLIHGKNLSSHDKVTWTREADQAFSDLKLALQSSPTLGLPDPTKPFTQAVDERDGCMTSVLLQTHGDKLRPVAYFSAKLDPVAAGHPRCLRAVAAAEKALLASRDIVGYAHVTLLVPHAVSLILLEQKTSHLSAARWLRYHTLLLDMPNHQTTGDSCFASSCLQSPALPAALGDFVVVKDFRRKHCMQAKACWHGPFQILLTTHMAVKVAEREQLGSTPATAKEHGGDFRRLVVILGELDRAVEGPQAISKTDTCSFVQGGTG</sequence>